<evidence type="ECO:0000256" key="1">
    <source>
        <dbReference type="SAM" id="MobiDB-lite"/>
    </source>
</evidence>
<name>A0A0E9W177_ANGAN</name>
<organism evidence="2">
    <name type="scientific">Anguilla anguilla</name>
    <name type="common">European freshwater eel</name>
    <name type="synonym">Muraena anguilla</name>
    <dbReference type="NCBI Taxonomy" id="7936"/>
    <lineage>
        <taxon>Eukaryota</taxon>
        <taxon>Metazoa</taxon>
        <taxon>Chordata</taxon>
        <taxon>Craniata</taxon>
        <taxon>Vertebrata</taxon>
        <taxon>Euteleostomi</taxon>
        <taxon>Actinopterygii</taxon>
        <taxon>Neopterygii</taxon>
        <taxon>Teleostei</taxon>
        <taxon>Anguilliformes</taxon>
        <taxon>Anguillidae</taxon>
        <taxon>Anguilla</taxon>
    </lineage>
</organism>
<sequence>MYLLLSSLCKNHIFTDPENRITKESDMKKNEKGKRSVPPQQYTHERERERERERSTHSNVSLRVATWVPQKTLPCSARHCQPSGREPKQRSTPSLSPLKSFIGTAYTCDTAKNLWCSKLRTEQQLNGRAAFKTISPHYYPPMC</sequence>
<dbReference type="EMBL" id="GBXM01024450">
    <property type="protein sequence ID" value="JAH84127.1"/>
    <property type="molecule type" value="Transcribed_RNA"/>
</dbReference>
<reference evidence="2" key="1">
    <citation type="submission" date="2014-11" db="EMBL/GenBank/DDBJ databases">
        <authorList>
            <person name="Amaro Gonzalez C."/>
        </authorList>
    </citation>
    <scope>NUCLEOTIDE SEQUENCE</scope>
</reference>
<protein>
    <submittedName>
        <fullName evidence="2">Uncharacterized protein</fullName>
    </submittedName>
</protein>
<feature type="compositionally biased region" description="Basic and acidic residues" evidence="1">
    <location>
        <begin position="20"/>
        <end position="34"/>
    </location>
</feature>
<dbReference type="AlphaFoldDB" id="A0A0E9W177"/>
<feature type="compositionally biased region" description="Basic and acidic residues" evidence="1">
    <location>
        <begin position="43"/>
        <end position="56"/>
    </location>
</feature>
<reference evidence="2" key="2">
    <citation type="journal article" date="2015" name="Fish Shellfish Immunol.">
        <title>Early steps in the European eel (Anguilla anguilla)-Vibrio vulnificus interaction in the gills: Role of the RtxA13 toxin.</title>
        <authorList>
            <person name="Callol A."/>
            <person name="Pajuelo D."/>
            <person name="Ebbesson L."/>
            <person name="Teles M."/>
            <person name="MacKenzie S."/>
            <person name="Amaro C."/>
        </authorList>
    </citation>
    <scope>NUCLEOTIDE SEQUENCE</scope>
</reference>
<accession>A0A0E9W177</accession>
<proteinExistence type="predicted"/>
<evidence type="ECO:0000313" key="2">
    <source>
        <dbReference type="EMBL" id="JAH84127.1"/>
    </source>
</evidence>
<feature type="region of interest" description="Disordered" evidence="1">
    <location>
        <begin position="76"/>
        <end position="96"/>
    </location>
</feature>
<feature type="region of interest" description="Disordered" evidence="1">
    <location>
        <begin position="20"/>
        <end position="61"/>
    </location>
</feature>